<keyword evidence="2" id="KW-1133">Transmembrane helix</keyword>
<dbReference type="Proteomes" id="UP001153678">
    <property type="component" value="Unassembled WGS sequence"/>
</dbReference>
<feature type="coiled-coil region" evidence="1">
    <location>
        <begin position="285"/>
        <end position="312"/>
    </location>
</feature>
<keyword evidence="4" id="KW-1185">Reference proteome</keyword>
<dbReference type="EMBL" id="CAMKVN010001388">
    <property type="protein sequence ID" value="CAI2175618.1"/>
    <property type="molecule type" value="Genomic_DNA"/>
</dbReference>
<accession>A0A9W4SN92</accession>
<comment type="caution">
    <text evidence="3">The sequence shown here is derived from an EMBL/GenBank/DDBJ whole genome shotgun (WGS) entry which is preliminary data.</text>
</comment>
<evidence type="ECO:0000256" key="2">
    <source>
        <dbReference type="SAM" id="Phobius"/>
    </source>
</evidence>
<gene>
    <name evidence="3" type="ORF">FWILDA_LOCUS7184</name>
</gene>
<keyword evidence="2" id="KW-0812">Transmembrane</keyword>
<feature type="coiled-coil region" evidence="1">
    <location>
        <begin position="41"/>
        <end position="68"/>
    </location>
</feature>
<feature type="coiled-coil region" evidence="1">
    <location>
        <begin position="142"/>
        <end position="169"/>
    </location>
</feature>
<evidence type="ECO:0000313" key="4">
    <source>
        <dbReference type="Proteomes" id="UP001153678"/>
    </source>
</evidence>
<organism evidence="3 4">
    <name type="scientific">Funneliformis geosporum</name>
    <dbReference type="NCBI Taxonomy" id="1117311"/>
    <lineage>
        <taxon>Eukaryota</taxon>
        <taxon>Fungi</taxon>
        <taxon>Fungi incertae sedis</taxon>
        <taxon>Mucoromycota</taxon>
        <taxon>Glomeromycotina</taxon>
        <taxon>Glomeromycetes</taxon>
        <taxon>Glomerales</taxon>
        <taxon>Glomeraceae</taxon>
        <taxon>Funneliformis</taxon>
    </lineage>
</organism>
<dbReference type="AlphaFoldDB" id="A0A9W4SN92"/>
<evidence type="ECO:0000313" key="3">
    <source>
        <dbReference type="EMBL" id="CAI2175618.1"/>
    </source>
</evidence>
<protein>
    <submittedName>
        <fullName evidence="3">14552_t:CDS:1</fullName>
    </submittedName>
</protein>
<keyword evidence="1" id="KW-0175">Coiled coil</keyword>
<sequence length="625" mass="69971">MGKLANYDGEFESPRIPKEAEVLDDNLPNLGEMARLIGQSSNALTKALENLNREIQGLKQNIQASGGNGGGVQAQIMQLRKIVATTVAAVATGGASLAIQAVAIGAAYLAGSAMDADIKKRENENKQLALAGKAGEVITNQVNGLQNDRSQKVNQLNTLEQQIQQKKSKLNDPNTSESEKAQIRSELISVVEQADKIRNEILDYDKKIEDLLKNIPNGSEKDKITIVMNMDKKLEGPFHTSPGNKCNACGKVIENKEYRRNYNEELYRETGGKEGRITYCLPCGKETIIAENEEENKRIKKNQEERKKGTQETIRNCFAVLDSLFQRLAQENVVGTIEDYKKIKGIQERIKKLDKKTIIDPFTGQACPLIKTDLKNLKKYCQDLINEYISPKDRDTVDNKETESPKFLQSLKSYHIDKLNKKMLNNGISSFELNSLNYQSMLTVPDFLLTQEGIKDTYQKAEKDLEELLKKKGISIPQPNSSSQQSQLLSEIMQLESNPTSSNIQELDSKKQQLKTLETKSKELIKLLPLDTQITILQKEIKLLESKPTKNHLEKVLLTDKKKELAELLSKKNNSTTNNAKPSDKTGLYIGLGAIGILVVFGIFILVRTRTHKRSSSLRTVKLVN</sequence>
<evidence type="ECO:0000256" key="1">
    <source>
        <dbReference type="SAM" id="Coils"/>
    </source>
</evidence>
<reference evidence="3" key="1">
    <citation type="submission" date="2022-08" db="EMBL/GenBank/DDBJ databases">
        <authorList>
            <person name="Kallberg Y."/>
            <person name="Tangrot J."/>
            <person name="Rosling A."/>
        </authorList>
    </citation>
    <scope>NUCLEOTIDE SEQUENCE</scope>
    <source>
        <strain evidence="3">Wild A</strain>
    </source>
</reference>
<keyword evidence="2" id="KW-0472">Membrane</keyword>
<proteinExistence type="predicted"/>
<name>A0A9W4SN92_9GLOM</name>
<feature type="transmembrane region" description="Helical" evidence="2">
    <location>
        <begin position="587"/>
        <end position="607"/>
    </location>
</feature>